<feature type="transmembrane region" description="Helical" evidence="2">
    <location>
        <begin position="113"/>
        <end position="134"/>
    </location>
</feature>
<feature type="transmembrane region" description="Helical" evidence="2">
    <location>
        <begin position="292"/>
        <end position="309"/>
    </location>
</feature>
<feature type="transmembrane region" description="Helical" evidence="2">
    <location>
        <begin position="475"/>
        <end position="493"/>
    </location>
</feature>
<dbReference type="EMBL" id="BOOY01000027">
    <property type="protein sequence ID" value="GIJ04453.1"/>
    <property type="molecule type" value="Genomic_DNA"/>
</dbReference>
<comment type="caution">
    <text evidence="3">The sequence shown here is derived from an EMBL/GenBank/DDBJ whole genome shotgun (WGS) entry which is preliminary data.</text>
</comment>
<feature type="transmembrane region" description="Helical" evidence="2">
    <location>
        <begin position="316"/>
        <end position="335"/>
    </location>
</feature>
<feature type="transmembrane region" description="Helical" evidence="2">
    <location>
        <begin position="88"/>
        <end position="106"/>
    </location>
</feature>
<dbReference type="AlphaFoldDB" id="A0A8J4DKM3"/>
<feature type="transmembrane region" description="Helical" evidence="2">
    <location>
        <begin position="244"/>
        <end position="261"/>
    </location>
</feature>
<sequence length="645" mass="68758">MVIAIRPASPQPGGSDTITLPAQKTAPHVTLRPATPPQPESRADRLRRMFRGPDLGLAPAVLALSAVGALLVALAYDAGRDQRGSAMVIYWLGQVVVFSPVAARLLSRRLAGAAEAFVLVMGLAITQYVTKWIYSPDQFRFPDELQHWLGTTLIMETGRLFEPNPALPPAVNFPGLAEMGAAVSSLTGLSVTAAGLTVAGIAHLVFVGALFVTVQRAGATAAVAGLTCVVYATALHYLFFNSMYLYQTAALPFLMFTVWAYRRWRTGGGWRFALLGVVTTAVTTVAHHVTAFMLIGTLALLAVTELAVAKPRRWSALLGPLAAFAVVAAWIWFVARDVIGYLSAPVDRIAETVHLLMADKDAGAAPVASVQLWQLAVQGLGLLALGLLFLVILKSAWTGRKQPKDVWLWAALAGSVVFFLGNGVRFLGASGPEIAGRLSTFTYVPISIVAALALVRVAGTVRERTPATEPAGRRFVAGMLAGTAIATLLLAGARAGGWPPVYGLLPGPYLAAGFERSVDDSSVTAAQWLAADPGHRLGGDITGVALGSTYGRQDPVREAAPLYEGPVWTPQDRQLAADLAIDYLWVDRRMATQVPASGAYFENDPKAGRWTSPIPAADLAKFDRVETADRVYDNGNVRIYRMGNR</sequence>
<feature type="transmembrane region" description="Helical" evidence="2">
    <location>
        <begin position="406"/>
        <end position="428"/>
    </location>
</feature>
<evidence type="ECO:0000256" key="1">
    <source>
        <dbReference type="SAM" id="MobiDB-lite"/>
    </source>
</evidence>
<keyword evidence="4" id="KW-1185">Reference proteome</keyword>
<feature type="transmembrane region" description="Helical" evidence="2">
    <location>
        <begin position="268"/>
        <end position="286"/>
    </location>
</feature>
<evidence type="ECO:0000256" key="2">
    <source>
        <dbReference type="SAM" id="Phobius"/>
    </source>
</evidence>
<evidence type="ECO:0000313" key="3">
    <source>
        <dbReference type="EMBL" id="GIJ04453.1"/>
    </source>
</evidence>
<organism evidence="3 4">
    <name type="scientific">Spirilliplanes yamanashiensis</name>
    <dbReference type="NCBI Taxonomy" id="42233"/>
    <lineage>
        <taxon>Bacteria</taxon>
        <taxon>Bacillati</taxon>
        <taxon>Actinomycetota</taxon>
        <taxon>Actinomycetes</taxon>
        <taxon>Micromonosporales</taxon>
        <taxon>Micromonosporaceae</taxon>
        <taxon>Spirilliplanes</taxon>
    </lineage>
</organism>
<keyword evidence="2" id="KW-0472">Membrane</keyword>
<name>A0A8J4DKM3_9ACTN</name>
<protein>
    <submittedName>
        <fullName evidence="3">Uncharacterized protein</fullName>
    </submittedName>
</protein>
<feature type="transmembrane region" description="Helical" evidence="2">
    <location>
        <begin position="434"/>
        <end position="455"/>
    </location>
</feature>
<dbReference type="RefSeq" id="WP_203939686.1">
    <property type="nucleotide sequence ID" value="NZ_BAAAGJ010000005.1"/>
</dbReference>
<evidence type="ECO:0000313" key="4">
    <source>
        <dbReference type="Proteomes" id="UP000652013"/>
    </source>
</evidence>
<proteinExistence type="predicted"/>
<feature type="transmembrane region" description="Helical" evidence="2">
    <location>
        <begin position="55"/>
        <end position="76"/>
    </location>
</feature>
<keyword evidence="2" id="KW-0812">Transmembrane</keyword>
<gene>
    <name evidence="3" type="ORF">Sya03_38050</name>
</gene>
<keyword evidence="2" id="KW-1133">Transmembrane helix</keyword>
<feature type="transmembrane region" description="Helical" evidence="2">
    <location>
        <begin position="219"/>
        <end position="238"/>
    </location>
</feature>
<feature type="region of interest" description="Disordered" evidence="1">
    <location>
        <begin position="1"/>
        <end position="20"/>
    </location>
</feature>
<dbReference type="Proteomes" id="UP000652013">
    <property type="component" value="Unassembled WGS sequence"/>
</dbReference>
<feature type="transmembrane region" description="Helical" evidence="2">
    <location>
        <begin position="189"/>
        <end position="212"/>
    </location>
</feature>
<accession>A0A8J4DKM3</accession>
<feature type="transmembrane region" description="Helical" evidence="2">
    <location>
        <begin position="375"/>
        <end position="394"/>
    </location>
</feature>
<reference evidence="3" key="1">
    <citation type="submission" date="2021-01" db="EMBL/GenBank/DDBJ databases">
        <title>Whole genome shotgun sequence of Spirilliplanes yamanashiensis NBRC 15828.</title>
        <authorList>
            <person name="Komaki H."/>
            <person name="Tamura T."/>
        </authorList>
    </citation>
    <scope>NUCLEOTIDE SEQUENCE</scope>
    <source>
        <strain evidence="3">NBRC 15828</strain>
    </source>
</reference>